<dbReference type="EMBL" id="BJXJ01000021">
    <property type="protein sequence ID" value="GEM76207.1"/>
    <property type="molecule type" value="Genomic_DNA"/>
</dbReference>
<dbReference type="Proteomes" id="UP000321922">
    <property type="component" value="Unassembled WGS sequence"/>
</dbReference>
<protein>
    <submittedName>
        <fullName evidence="2">Uncharacterized protein</fullName>
    </submittedName>
</protein>
<proteinExistence type="predicted"/>
<feature type="signal peptide" evidence="1">
    <location>
        <begin position="1"/>
        <end position="27"/>
    </location>
</feature>
<reference evidence="2 3" key="1">
    <citation type="submission" date="2019-07" db="EMBL/GenBank/DDBJ databases">
        <title>Whole genome shotgun sequence of Vibrio sagamiensis NBRC 104589.</title>
        <authorList>
            <person name="Hosoyama A."/>
            <person name="Uohara A."/>
            <person name="Ohji S."/>
            <person name="Ichikawa N."/>
        </authorList>
    </citation>
    <scope>NUCLEOTIDE SEQUENCE [LARGE SCALE GENOMIC DNA]</scope>
    <source>
        <strain evidence="2 3">NBRC 104589</strain>
    </source>
</reference>
<sequence length="176" mass="20100">MRVKFRTVFFLILSMMLMSLISGSLQAKNESRCLCQCNHSEKFSDFDQSDDSCEGLFSLKKAYNTNTLVADSDAFFKEGDVSEPISQDNAYRNAPAIVNLSRWQLTQRQGVPYKISLESFKPSSDNSSVINLLSQKNDVYWRSLQTISYTYKSDHRVSGWKDTNALYVALNGHFFL</sequence>
<dbReference type="AlphaFoldDB" id="A0A511QG85"/>
<keyword evidence="1" id="KW-0732">Signal</keyword>
<feature type="chain" id="PRO_5022023536" evidence="1">
    <location>
        <begin position="28"/>
        <end position="176"/>
    </location>
</feature>
<gene>
    <name evidence="2" type="ORF">VSA01S_23190</name>
</gene>
<evidence type="ECO:0000313" key="3">
    <source>
        <dbReference type="Proteomes" id="UP000321922"/>
    </source>
</evidence>
<accession>A0A511QG85</accession>
<keyword evidence="3" id="KW-1185">Reference proteome</keyword>
<organism evidence="2 3">
    <name type="scientific">Vibrio sagamiensis NBRC 104589</name>
    <dbReference type="NCBI Taxonomy" id="1219064"/>
    <lineage>
        <taxon>Bacteria</taxon>
        <taxon>Pseudomonadati</taxon>
        <taxon>Pseudomonadota</taxon>
        <taxon>Gammaproteobacteria</taxon>
        <taxon>Vibrionales</taxon>
        <taxon>Vibrionaceae</taxon>
        <taxon>Vibrio</taxon>
    </lineage>
</organism>
<name>A0A511QG85_9VIBR</name>
<evidence type="ECO:0000256" key="1">
    <source>
        <dbReference type="SAM" id="SignalP"/>
    </source>
</evidence>
<comment type="caution">
    <text evidence="2">The sequence shown here is derived from an EMBL/GenBank/DDBJ whole genome shotgun (WGS) entry which is preliminary data.</text>
</comment>
<evidence type="ECO:0000313" key="2">
    <source>
        <dbReference type="EMBL" id="GEM76207.1"/>
    </source>
</evidence>